<sequence length="338" mass="36501">MAPKANKNPAANSFAAIAPKDTKDQTLTTTPTATKTSTNANDTAATLPPPQSAKRRVEDVEAPEPSPSPSKKAAREDDMDTDNPVEEMFSPQTTPKPATTAPPFTTWDPAVPRLAPPPNKGKGKEKATGQSPSDFDIFLSREDTQDPEIEALESASLSNQEQTVELPLPPLEMGVIPSLPASRLTPTPQGGFPKIYGTSLKRLAGNITKDTKEVWETLATPLVLITVAYAKPLKEFSMTYISRLSAAITSVIGKTEDLIISPSEPNQADTLTDKQCWSTPDLTFFAWPTTIPVSTYLMTLTGILIPASPENEAYVAGVVRKRLLESPKFNTWILADNN</sequence>
<evidence type="ECO:0000313" key="2">
    <source>
        <dbReference type="EMBL" id="RXW11647.1"/>
    </source>
</evidence>
<organism evidence="2 3">
    <name type="scientific">Candolleomyces aberdarensis</name>
    <dbReference type="NCBI Taxonomy" id="2316362"/>
    <lineage>
        <taxon>Eukaryota</taxon>
        <taxon>Fungi</taxon>
        <taxon>Dikarya</taxon>
        <taxon>Basidiomycota</taxon>
        <taxon>Agaricomycotina</taxon>
        <taxon>Agaricomycetes</taxon>
        <taxon>Agaricomycetidae</taxon>
        <taxon>Agaricales</taxon>
        <taxon>Agaricineae</taxon>
        <taxon>Psathyrellaceae</taxon>
        <taxon>Candolleomyces</taxon>
    </lineage>
</organism>
<keyword evidence="3" id="KW-1185">Reference proteome</keyword>
<dbReference type="Proteomes" id="UP000290288">
    <property type="component" value="Unassembled WGS sequence"/>
</dbReference>
<dbReference type="AlphaFoldDB" id="A0A4Q2CXV9"/>
<proteinExistence type="predicted"/>
<accession>A0A4Q2CXV9</accession>
<evidence type="ECO:0000313" key="3">
    <source>
        <dbReference type="Proteomes" id="UP000290288"/>
    </source>
</evidence>
<name>A0A4Q2CXV9_9AGAR</name>
<reference evidence="2 3" key="1">
    <citation type="submission" date="2019-01" db="EMBL/GenBank/DDBJ databases">
        <title>Draft genome sequence of Psathyrella aberdarensis IHI B618.</title>
        <authorList>
            <person name="Buettner E."/>
            <person name="Kellner H."/>
        </authorList>
    </citation>
    <scope>NUCLEOTIDE SEQUENCE [LARGE SCALE GENOMIC DNA]</scope>
    <source>
        <strain evidence="2 3">IHI B618</strain>
    </source>
</reference>
<evidence type="ECO:0000256" key="1">
    <source>
        <dbReference type="SAM" id="MobiDB-lite"/>
    </source>
</evidence>
<feature type="compositionally biased region" description="Low complexity" evidence="1">
    <location>
        <begin position="25"/>
        <end position="38"/>
    </location>
</feature>
<dbReference type="EMBL" id="SDEE01001721">
    <property type="protein sequence ID" value="RXW11647.1"/>
    <property type="molecule type" value="Genomic_DNA"/>
</dbReference>
<feature type="compositionally biased region" description="Low complexity" evidence="1">
    <location>
        <begin position="1"/>
        <end position="16"/>
    </location>
</feature>
<gene>
    <name evidence="2" type="ORF">EST38_g14208</name>
</gene>
<protein>
    <submittedName>
        <fullName evidence="2">Uncharacterized protein</fullName>
    </submittedName>
</protein>
<comment type="caution">
    <text evidence="2">The sequence shown here is derived from an EMBL/GenBank/DDBJ whole genome shotgun (WGS) entry which is preliminary data.</text>
</comment>
<feature type="compositionally biased region" description="Low complexity" evidence="1">
    <location>
        <begin position="91"/>
        <end position="110"/>
    </location>
</feature>
<feature type="region of interest" description="Disordered" evidence="1">
    <location>
        <begin position="1"/>
        <end position="135"/>
    </location>
</feature>